<proteinExistence type="predicted"/>
<dbReference type="RefSeq" id="WP_168975278.1">
    <property type="nucleotide sequence ID" value="NZ_JABAGO010000019.1"/>
</dbReference>
<dbReference type="AlphaFoldDB" id="A0A848CV58"/>
<sequence length="63" mass="7528">MSFTEPIATLYRMRALENEGDDIEVIEDILNELAFNGRNTIIPDLCLVMQKRNNRIDFQKRWR</sequence>
<comment type="caution">
    <text evidence="1">The sequence shown here is derived from an EMBL/GenBank/DDBJ whole genome shotgun (WGS) entry which is preliminary data.</text>
</comment>
<gene>
    <name evidence="1" type="ORF">HF838_11270</name>
</gene>
<protein>
    <submittedName>
        <fullName evidence="1">Uncharacterized protein</fullName>
    </submittedName>
</protein>
<evidence type="ECO:0000313" key="1">
    <source>
        <dbReference type="EMBL" id="NME98841.1"/>
    </source>
</evidence>
<accession>A0A848CV58</accession>
<name>A0A848CV58_ANEAE</name>
<reference evidence="1 2" key="1">
    <citation type="submission" date="2020-04" db="EMBL/GenBank/DDBJ databases">
        <authorList>
            <person name="Hitch T.C.A."/>
            <person name="Wylensek D."/>
            <person name="Clavel T."/>
        </authorList>
    </citation>
    <scope>NUCLEOTIDE SEQUENCE [LARGE SCALE GENOMIC DNA]</scope>
    <source>
        <strain evidence="1 2">WB01_D5_05</strain>
    </source>
</reference>
<organism evidence="1 2">
    <name type="scientific">Aneurinibacillus aneurinilyticus</name>
    <name type="common">Bacillus aneurinolyticus</name>
    <dbReference type="NCBI Taxonomy" id="1391"/>
    <lineage>
        <taxon>Bacteria</taxon>
        <taxon>Bacillati</taxon>
        <taxon>Bacillota</taxon>
        <taxon>Bacilli</taxon>
        <taxon>Bacillales</taxon>
        <taxon>Paenibacillaceae</taxon>
        <taxon>Aneurinibacillus group</taxon>
        <taxon>Aneurinibacillus</taxon>
    </lineage>
</organism>
<dbReference type="Proteomes" id="UP000561326">
    <property type="component" value="Unassembled WGS sequence"/>
</dbReference>
<dbReference type="EMBL" id="JABAGO010000019">
    <property type="protein sequence ID" value="NME98841.1"/>
    <property type="molecule type" value="Genomic_DNA"/>
</dbReference>
<evidence type="ECO:0000313" key="2">
    <source>
        <dbReference type="Proteomes" id="UP000561326"/>
    </source>
</evidence>